<dbReference type="GO" id="GO:0003677">
    <property type="term" value="F:DNA binding"/>
    <property type="evidence" value="ECO:0007669"/>
    <property type="project" value="InterPro"/>
</dbReference>
<organism evidence="3">
    <name type="scientific">candidate division WOR-3 bacterium</name>
    <dbReference type="NCBI Taxonomy" id="2052148"/>
    <lineage>
        <taxon>Bacteria</taxon>
        <taxon>Bacteria division WOR-3</taxon>
    </lineage>
</organism>
<dbReference type="InterPro" id="IPR011856">
    <property type="entry name" value="tRNA_endonuc-like_dom_sf"/>
</dbReference>
<feature type="domain" description="Restriction endonuclease type IV Mrr" evidence="1">
    <location>
        <begin position="157"/>
        <end position="277"/>
    </location>
</feature>
<gene>
    <name evidence="3" type="ORF">ENW73_06845</name>
</gene>
<keyword evidence="3" id="KW-0378">Hydrolase</keyword>
<evidence type="ECO:0000313" key="3">
    <source>
        <dbReference type="EMBL" id="HHS52565.1"/>
    </source>
</evidence>
<comment type="caution">
    <text evidence="3">The sequence shown here is derived from an EMBL/GenBank/DDBJ whole genome shotgun (WGS) entry which is preliminary data.</text>
</comment>
<protein>
    <submittedName>
        <fullName evidence="3">Restriction endonuclease</fullName>
    </submittedName>
</protein>
<proteinExistence type="predicted"/>
<accession>A0A7C6A9K2</accession>
<dbReference type="PANTHER" id="PTHR30015">
    <property type="entry name" value="MRR RESTRICTION SYSTEM PROTEIN"/>
    <property type="match status" value="1"/>
</dbReference>
<dbReference type="GO" id="GO:0015666">
    <property type="term" value="F:restriction endodeoxyribonuclease activity"/>
    <property type="evidence" value="ECO:0007669"/>
    <property type="project" value="TreeGrafter"/>
</dbReference>
<sequence>MIPDYQKIMLPLLKYAEDSQEHHIRDAIEQLADEFKLSEEERRELLPSGQQAVFDNRVGWARTYLKKAGLLESTKRGYFKITERGLKVLKDRPTEIDANYLERFPEFVQFIKTTKVVKEEIEGKELGKYEESTPEELMGIGYQKLQKELASELLDRIKKCSPSFFEKLVIELLVKMGYGGSRADAGKAIGRTGDEGIDGIIKEDKLGLDIIYIQAKKWENQVSRTEIQKFAGALQGQRARKGIFITTSTFSDTAIDYVSKIDNKIILIDGERLAQLMIENDIGVSKIAEYKIKKIDTDYFSEE</sequence>
<dbReference type="InterPro" id="IPR011335">
    <property type="entry name" value="Restrct_endonuc-II-like"/>
</dbReference>
<dbReference type="InterPro" id="IPR007560">
    <property type="entry name" value="Restrct_endonuc_IV_Mrr"/>
</dbReference>
<name>A0A7C6A9K2_UNCW3</name>
<evidence type="ECO:0000259" key="2">
    <source>
        <dbReference type="Pfam" id="PF14338"/>
    </source>
</evidence>
<dbReference type="InterPro" id="IPR025745">
    <property type="entry name" value="Mrr-like_N_dom"/>
</dbReference>
<dbReference type="Pfam" id="PF04471">
    <property type="entry name" value="Mrr_cat"/>
    <property type="match status" value="1"/>
</dbReference>
<dbReference type="GO" id="GO:0009307">
    <property type="term" value="P:DNA restriction-modification system"/>
    <property type="evidence" value="ECO:0007669"/>
    <property type="project" value="InterPro"/>
</dbReference>
<dbReference type="SUPFAM" id="SSF52980">
    <property type="entry name" value="Restriction endonuclease-like"/>
    <property type="match status" value="1"/>
</dbReference>
<dbReference type="Pfam" id="PF14338">
    <property type="entry name" value="Mrr_N"/>
    <property type="match status" value="1"/>
</dbReference>
<evidence type="ECO:0000259" key="1">
    <source>
        <dbReference type="Pfam" id="PF04471"/>
    </source>
</evidence>
<dbReference type="AlphaFoldDB" id="A0A7C6A9K2"/>
<dbReference type="Gene3D" id="3.40.1350.10">
    <property type="match status" value="1"/>
</dbReference>
<dbReference type="EMBL" id="DTLI01000162">
    <property type="protein sequence ID" value="HHS52565.1"/>
    <property type="molecule type" value="Genomic_DNA"/>
</dbReference>
<keyword evidence="3" id="KW-0255">Endonuclease</keyword>
<dbReference type="InterPro" id="IPR052906">
    <property type="entry name" value="Type_IV_Methyl-Rstrct_Enzyme"/>
</dbReference>
<keyword evidence="3" id="KW-0540">Nuclease</keyword>
<reference evidence="3" key="1">
    <citation type="journal article" date="2020" name="mSystems">
        <title>Genome- and Community-Level Interaction Insights into Carbon Utilization and Element Cycling Functions of Hydrothermarchaeota in Hydrothermal Sediment.</title>
        <authorList>
            <person name="Zhou Z."/>
            <person name="Liu Y."/>
            <person name="Xu W."/>
            <person name="Pan J."/>
            <person name="Luo Z.H."/>
            <person name="Li M."/>
        </authorList>
    </citation>
    <scope>NUCLEOTIDE SEQUENCE [LARGE SCALE GENOMIC DNA]</scope>
    <source>
        <strain evidence="3">SpSt-876</strain>
    </source>
</reference>
<feature type="domain" description="Restriction system protein Mrr-like N-terminal" evidence="2">
    <location>
        <begin position="5"/>
        <end position="90"/>
    </location>
</feature>
<dbReference type="PANTHER" id="PTHR30015:SF7">
    <property type="entry name" value="TYPE IV METHYL-DIRECTED RESTRICTION ENZYME ECOKMRR"/>
    <property type="match status" value="1"/>
</dbReference>